<dbReference type="EMBL" id="KV454299">
    <property type="protein sequence ID" value="ODQ70943.1"/>
    <property type="molecule type" value="Genomic_DNA"/>
</dbReference>
<dbReference type="Proteomes" id="UP000094385">
    <property type="component" value="Unassembled WGS sequence"/>
</dbReference>
<keyword evidence="1" id="KW-0812">Transmembrane</keyword>
<keyword evidence="1" id="KW-0472">Membrane</keyword>
<protein>
    <submittedName>
        <fullName evidence="2">Uncharacterized protein</fullName>
    </submittedName>
</protein>
<organism evidence="2 3">
    <name type="scientific">Lipomyces starkeyi NRRL Y-11557</name>
    <dbReference type="NCBI Taxonomy" id="675824"/>
    <lineage>
        <taxon>Eukaryota</taxon>
        <taxon>Fungi</taxon>
        <taxon>Dikarya</taxon>
        <taxon>Ascomycota</taxon>
        <taxon>Saccharomycotina</taxon>
        <taxon>Lipomycetes</taxon>
        <taxon>Lipomycetales</taxon>
        <taxon>Lipomycetaceae</taxon>
        <taxon>Lipomyces</taxon>
    </lineage>
</organism>
<feature type="transmembrane region" description="Helical" evidence="1">
    <location>
        <begin position="78"/>
        <end position="101"/>
    </location>
</feature>
<accession>A0A1E3PZS2</accession>
<evidence type="ECO:0000313" key="2">
    <source>
        <dbReference type="EMBL" id="ODQ70943.1"/>
    </source>
</evidence>
<proteinExistence type="predicted"/>
<evidence type="ECO:0000256" key="1">
    <source>
        <dbReference type="SAM" id="Phobius"/>
    </source>
</evidence>
<gene>
    <name evidence="2" type="ORF">LIPSTDRAFT_74455</name>
</gene>
<keyword evidence="1" id="KW-1133">Transmembrane helix</keyword>
<dbReference type="OrthoDB" id="10481223at2759"/>
<name>A0A1E3PZS2_LIPST</name>
<keyword evidence="3" id="KW-1185">Reference proteome</keyword>
<dbReference type="AlphaFoldDB" id="A0A1E3PZS2"/>
<sequence>MSATITSSETDLKRTTSTLSNATTIADLEVPAQSHLASAATFDHTTTFVYDYRTDKERGEENPEEPVPKKILGLRSPIFWILAISLLIVVCATVVLVVALLTRKNSSDTSNASSHTGIGSSQSRVYMKRLINGEVIL</sequence>
<evidence type="ECO:0000313" key="3">
    <source>
        <dbReference type="Proteomes" id="UP000094385"/>
    </source>
</evidence>
<reference evidence="2 3" key="1">
    <citation type="journal article" date="2016" name="Proc. Natl. Acad. Sci. U.S.A.">
        <title>Comparative genomics of biotechnologically important yeasts.</title>
        <authorList>
            <person name="Riley R."/>
            <person name="Haridas S."/>
            <person name="Wolfe K.H."/>
            <person name="Lopes M.R."/>
            <person name="Hittinger C.T."/>
            <person name="Goeker M."/>
            <person name="Salamov A.A."/>
            <person name="Wisecaver J.H."/>
            <person name="Long T.M."/>
            <person name="Calvey C.H."/>
            <person name="Aerts A.L."/>
            <person name="Barry K.W."/>
            <person name="Choi C."/>
            <person name="Clum A."/>
            <person name="Coughlan A.Y."/>
            <person name="Deshpande S."/>
            <person name="Douglass A.P."/>
            <person name="Hanson S.J."/>
            <person name="Klenk H.-P."/>
            <person name="LaButti K.M."/>
            <person name="Lapidus A."/>
            <person name="Lindquist E.A."/>
            <person name="Lipzen A.M."/>
            <person name="Meier-Kolthoff J.P."/>
            <person name="Ohm R.A."/>
            <person name="Otillar R.P."/>
            <person name="Pangilinan J.L."/>
            <person name="Peng Y."/>
            <person name="Rokas A."/>
            <person name="Rosa C.A."/>
            <person name="Scheuner C."/>
            <person name="Sibirny A.A."/>
            <person name="Slot J.C."/>
            <person name="Stielow J.B."/>
            <person name="Sun H."/>
            <person name="Kurtzman C.P."/>
            <person name="Blackwell M."/>
            <person name="Grigoriev I.V."/>
            <person name="Jeffries T.W."/>
        </authorList>
    </citation>
    <scope>NUCLEOTIDE SEQUENCE [LARGE SCALE GENOMIC DNA]</scope>
    <source>
        <strain evidence="2 3">NRRL Y-11557</strain>
    </source>
</reference>